<dbReference type="Proteomes" id="UP000054859">
    <property type="component" value="Unassembled WGS sequence"/>
</dbReference>
<evidence type="ECO:0000256" key="9">
    <source>
        <dbReference type="ARBA" id="ARBA00023303"/>
    </source>
</evidence>
<evidence type="ECO:0000256" key="12">
    <source>
        <dbReference type="HAMAP-Rule" id="MF_00454"/>
    </source>
</evidence>
<keyword evidence="12" id="KW-0479">Metal-binding</keyword>
<dbReference type="EMBL" id="LR134432">
    <property type="protein sequence ID" value="VEH85789.1"/>
    <property type="molecule type" value="Genomic_DNA"/>
</dbReference>
<dbReference type="GO" id="GO:0062054">
    <property type="term" value="F:fluoride channel activity"/>
    <property type="evidence" value="ECO:0007669"/>
    <property type="project" value="UniProtKB-UniRule"/>
</dbReference>
<geneLocation type="plasmid" evidence="14 16">
    <name>23</name>
</geneLocation>
<keyword evidence="12" id="KW-0813">Transport</keyword>
<evidence type="ECO:0000256" key="11">
    <source>
        <dbReference type="ARBA" id="ARBA00035585"/>
    </source>
</evidence>
<sequence length="130" mass="14195">MLKAILAVASGGALGALARFAVVSVTPFVLNFRFPFGTLIVNTLGSFLIGFLMVLLLGRYVMGAETWRLFLVVGFLGAFTTFSSFAWETWYLVENGQWLGATINIIANNFLTLLFALLGMFSGRWLLGSV</sequence>
<comment type="function">
    <text evidence="12">Fluoride-specific ion channel. Important for reducing fluoride concentration in the cell, thus reducing its toxicity.</text>
</comment>
<dbReference type="InterPro" id="IPR003691">
    <property type="entry name" value="FluC"/>
</dbReference>
<evidence type="ECO:0000256" key="10">
    <source>
        <dbReference type="ARBA" id="ARBA00035120"/>
    </source>
</evidence>
<evidence type="ECO:0000256" key="2">
    <source>
        <dbReference type="ARBA" id="ARBA00022475"/>
    </source>
</evidence>
<organism evidence="13 15">
    <name type="scientific">Legionella adelaidensis</name>
    <dbReference type="NCBI Taxonomy" id="45056"/>
    <lineage>
        <taxon>Bacteria</taxon>
        <taxon>Pseudomonadati</taxon>
        <taxon>Pseudomonadota</taxon>
        <taxon>Gammaproteobacteria</taxon>
        <taxon>Legionellales</taxon>
        <taxon>Legionellaceae</taxon>
        <taxon>Legionella</taxon>
    </lineage>
</organism>
<feature type="transmembrane region" description="Helical" evidence="12">
    <location>
        <begin position="36"/>
        <end position="57"/>
    </location>
</feature>
<reference evidence="13 15" key="1">
    <citation type="submission" date="2015-11" db="EMBL/GenBank/DDBJ databases">
        <title>Identification of large and diverse effector repertoires of 38 Legionella species.</title>
        <authorList>
            <person name="Burstein D."/>
            <person name="Amaro F."/>
            <person name="Zusman T."/>
            <person name="Lifshitz Z."/>
            <person name="Cohen O."/>
            <person name="Gilbert J.A."/>
            <person name="Pupko T."/>
            <person name="Shuman H.A."/>
            <person name="Segal G."/>
        </authorList>
    </citation>
    <scope>NUCLEOTIDE SEQUENCE [LARGE SCALE GENOMIC DNA]</scope>
    <source>
        <strain evidence="13 15">1762-AUS-E</strain>
    </source>
</reference>
<feature type="binding site" evidence="12">
    <location>
        <position position="77"/>
    </location>
    <ligand>
        <name>Na(+)</name>
        <dbReference type="ChEBI" id="CHEBI:29101"/>
        <note>structural</note>
    </ligand>
</feature>
<dbReference type="RefSeq" id="WP_058462185.1">
    <property type="nucleotide sequence ID" value="NZ_CAAAHS010000007.1"/>
</dbReference>
<keyword evidence="6 12" id="KW-0915">Sodium</keyword>
<dbReference type="Pfam" id="PF02537">
    <property type="entry name" value="CRCB"/>
    <property type="match status" value="1"/>
</dbReference>
<dbReference type="NCBIfam" id="TIGR00494">
    <property type="entry name" value="crcB"/>
    <property type="match status" value="1"/>
</dbReference>
<dbReference type="KEGG" id="ladl:NCTC12735_01425"/>
<keyword evidence="5 12" id="KW-1133">Transmembrane helix</keyword>
<evidence type="ECO:0000256" key="6">
    <source>
        <dbReference type="ARBA" id="ARBA00023053"/>
    </source>
</evidence>
<evidence type="ECO:0000256" key="7">
    <source>
        <dbReference type="ARBA" id="ARBA00023065"/>
    </source>
</evidence>
<dbReference type="PANTHER" id="PTHR28259:SF1">
    <property type="entry name" value="FLUORIDE EXPORT PROTEIN 1-RELATED"/>
    <property type="match status" value="1"/>
</dbReference>
<evidence type="ECO:0000313" key="13">
    <source>
        <dbReference type="EMBL" id="KTC66514.1"/>
    </source>
</evidence>
<keyword evidence="3" id="KW-0997">Cell inner membrane</keyword>
<keyword evidence="4 12" id="KW-0812">Transmembrane</keyword>
<evidence type="ECO:0000313" key="14">
    <source>
        <dbReference type="EMBL" id="VEH85789.1"/>
    </source>
</evidence>
<keyword evidence="8 12" id="KW-0472">Membrane</keyword>
<reference evidence="14 16" key="2">
    <citation type="submission" date="2018-12" db="EMBL/GenBank/DDBJ databases">
        <authorList>
            <consortium name="Pathogen Informatics"/>
        </authorList>
    </citation>
    <scope>NUCLEOTIDE SEQUENCE [LARGE SCALE GENOMIC DNA]</scope>
    <source>
        <strain evidence="14 16">NCTC12735</strain>
        <plasmid evidence="16">23</plasmid>
    </source>
</reference>
<dbReference type="EMBL" id="LNKA01000001">
    <property type="protein sequence ID" value="KTC66514.1"/>
    <property type="molecule type" value="Genomic_DNA"/>
</dbReference>
<keyword evidence="14" id="KW-0614">Plasmid</keyword>
<dbReference type="GO" id="GO:0005886">
    <property type="term" value="C:plasma membrane"/>
    <property type="evidence" value="ECO:0007669"/>
    <property type="project" value="UniProtKB-SubCell"/>
</dbReference>
<comment type="catalytic activity">
    <reaction evidence="11">
        <text>fluoride(in) = fluoride(out)</text>
        <dbReference type="Rhea" id="RHEA:76159"/>
        <dbReference type="ChEBI" id="CHEBI:17051"/>
    </reaction>
    <physiologicalReaction direction="left-to-right" evidence="11">
        <dbReference type="Rhea" id="RHEA:76160"/>
    </physiologicalReaction>
</comment>
<evidence type="ECO:0000313" key="16">
    <source>
        <dbReference type="Proteomes" id="UP000281170"/>
    </source>
</evidence>
<dbReference type="GO" id="GO:0140114">
    <property type="term" value="P:cellular detoxification of fluoride"/>
    <property type="evidence" value="ECO:0007669"/>
    <property type="project" value="UniProtKB-UniRule"/>
</dbReference>
<dbReference type="STRING" id="45056.Lade_1172"/>
<dbReference type="AlphaFoldDB" id="A0A0W0R647"/>
<comment type="similarity">
    <text evidence="10 12">Belongs to the fluoride channel Fluc/FEX (TC 1.A.43) family.</text>
</comment>
<evidence type="ECO:0000256" key="1">
    <source>
        <dbReference type="ARBA" id="ARBA00004651"/>
    </source>
</evidence>
<keyword evidence="2 12" id="KW-1003">Cell membrane</keyword>
<feature type="transmembrane region" description="Helical" evidence="12">
    <location>
        <begin position="69"/>
        <end position="93"/>
    </location>
</feature>
<proteinExistence type="inferred from homology"/>
<evidence type="ECO:0000256" key="3">
    <source>
        <dbReference type="ARBA" id="ARBA00022519"/>
    </source>
</evidence>
<dbReference type="PANTHER" id="PTHR28259">
    <property type="entry name" value="FLUORIDE EXPORT PROTEIN 1-RELATED"/>
    <property type="match status" value="1"/>
</dbReference>
<keyword evidence="9 12" id="KW-0407">Ion channel</keyword>
<accession>A0A0W0R647</accession>
<comment type="subcellular location">
    <subcellularLocation>
        <location evidence="1 12">Cell membrane</location>
        <topology evidence="1 12">Multi-pass membrane protein</topology>
    </subcellularLocation>
</comment>
<dbReference type="Proteomes" id="UP000281170">
    <property type="component" value="Plasmid 23"/>
</dbReference>
<dbReference type="PATRIC" id="fig|45056.6.peg.1214"/>
<name>A0A0W0R647_9GAMM</name>
<protein>
    <recommendedName>
        <fullName evidence="12">Fluoride-specific ion channel FluC</fullName>
    </recommendedName>
</protein>
<evidence type="ECO:0000313" key="15">
    <source>
        <dbReference type="Proteomes" id="UP000054859"/>
    </source>
</evidence>
<feature type="transmembrane region" description="Helical" evidence="12">
    <location>
        <begin position="105"/>
        <end position="127"/>
    </location>
</feature>
<keyword evidence="7 12" id="KW-0406">Ion transport</keyword>
<comment type="activity regulation">
    <text evidence="12">Na(+) is not transported, but it plays an essential structural role and its presence is essential for fluoride channel function.</text>
</comment>
<gene>
    <name evidence="12 14" type="primary">crcB</name>
    <name evidence="12" type="synonym">fluC</name>
    <name evidence="13" type="ORF">Lade_1172</name>
    <name evidence="14" type="ORF">NCTC12735_01425</name>
</gene>
<dbReference type="GO" id="GO:0046872">
    <property type="term" value="F:metal ion binding"/>
    <property type="evidence" value="ECO:0007669"/>
    <property type="project" value="UniProtKB-KW"/>
</dbReference>
<dbReference type="HAMAP" id="MF_00454">
    <property type="entry name" value="FluC"/>
    <property type="match status" value="1"/>
</dbReference>
<evidence type="ECO:0000256" key="4">
    <source>
        <dbReference type="ARBA" id="ARBA00022692"/>
    </source>
</evidence>
<keyword evidence="15" id="KW-1185">Reference proteome</keyword>
<evidence type="ECO:0000256" key="8">
    <source>
        <dbReference type="ARBA" id="ARBA00023136"/>
    </source>
</evidence>
<feature type="binding site" evidence="12">
    <location>
        <position position="80"/>
    </location>
    <ligand>
        <name>Na(+)</name>
        <dbReference type="ChEBI" id="CHEBI:29101"/>
        <note>structural</note>
    </ligand>
</feature>
<evidence type="ECO:0000256" key="5">
    <source>
        <dbReference type="ARBA" id="ARBA00022989"/>
    </source>
</evidence>